<reference evidence="7" key="1">
    <citation type="journal article" date="2014" name="Genome Announc.">
        <title>Full-genome sequence of the plant growth-promoting bacterium Pseudomonas protegens CHA0.</title>
        <authorList>
            <person name="Jousset A."/>
            <person name="Schuldes J."/>
            <person name="Keel C."/>
            <person name="Maurhofer M."/>
            <person name="Daniel R."/>
            <person name="Scheu S."/>
            <person name="Thuermer A."/>
        </authorList>
    </citation>
    <scope>NUCLEOTIDE SEQUENCE [LARGE SCALE GENOMIC DNA]</scope>
    <source>
        <strain evidence="7">DSM 19095 / LMG 27888 / CFBP 6595 / CHA0</strain>
    </source>
</reference>
<gene>
    <name evidence="6" type="primary">ygcE</name>
    <name evidence="6" type="ORF">PFLCHA0_c28270</name>
</gene>
<evidence type="ECO:0000259" key="4">
    <source>
        <dbReference type="Pfam" id="PF00370"/>
    </source>
</evidence>
<evidence type="ECO:0000313" key="7">
    <source>
        <dbReference type="Proteomes" id="UP000013940"/>
    </source>
</evidence>
<dbReference type="EC" id="2.7.1.-" evidence="6"/>
<dbReference type="InterPro" id="IPR000577">
    <property type="entry name" value="Carb_kinase_FGGY"/>
</dbReference>
<dbReference type="CDD" id="cd07779">
    <property type="entry name" value="ASKHA_NBD_FGGY_YgcE-like"/>
    <property type="match status" value="1"/>
</dbReference>
<dbReference type="InterPro" id="IPR043129">
    <property type="entry name" value="ATPase_NBD"/>
</dbReference>
<dbReference type="KEGG" id="pprc:PFLCHA0_c28270"/>
<dbReference type="Proteomes" id="UP000013940">
    <property type="component" value="Chromosome"/>
</dbReference>
<evidence type="ECO:0000256" key="1">
    <source>
        <dbReference type="ARBA" id="ARBA00009156"/>
    </source>
</evidence>
<dbReference type="PANTHER" id="PTHR43095:SF5">
    <property type="entry name" value="XYLULOSE KINASE"/>
    <property type="match status" value="1"/>
</dbReference>
<feature type="domain" description="Carbohydrate kinase FGGY C-terminal" evidence="5">
    <location>
        <begin position="277"/>
        <end position="470"/>
    </location>
</feature>
<comment type="similarity">
    <text evidence="1">Belongs to the FGGY kinase family.</text>
</comment>
<dbReference type="AlphaFoldDB" id="A0A2C9ELS5"/>
<feature type="domain" description="Carbohydrate kinase FGGY N-terminal" evidence="4">
    <location>
        <begin position="18"/>
        <end position="266"/>
    </location>
</feature>
<evidence type="ECO:0000259" key="5">
    <source>
        <dbReference type="Pfam" id="PF02782"/>
    </source>
</evidence>
<dbReference type="InterPro" id="IPR050406">
    <property type="entry name" value="FGGY_Carb_Kinase"/>
</dbReference>
<proteinExistence type="inferred from homology"/>
<evidence type="ECO:0000313" key="6">
    <source>
        <dbReference type="EMBL" id="AGL84597.1"/>
    </source>
</evidence>
<dbReference type="PANTHER" id="PTHR43095">
    <property type="entry name" value="SUGAR KINASE"/>
    <property type="match status" value="1"/>
</dbReference>
<dbReference type="eggNOG" id="COG1070">
    <property type="taxonomic scope" value="Bacteria"/>
</dbReference>
<dbReference type="GO" id="GO:0005975">
    <property type="term" value="P:carbohydrate metabolic process"/>
    <property type="evidence" value="ECO:0007669"/>
    <property type="project" value="InterPro"/>
</dbReference>
<dbReference type="HOGENOM" id="CLU_009281_3_4_6"/>
<evidence type="ECO:0000256" key="2">
    <source>
        <dbReference type="ARBA" id="ARBA00022679"/>
    </source>
</evidence>
<dbReference type="Pfam" id="PF00370">
    <property type="entry name" value="FGGY_N"/>
    <property type="match status" value="1"/>
</dbReference>
<dbReference type="Pfam" id="PF02782">
    <property type="entry name" value="FGGY_C"/>
    <property type="match status" value="1"/>
</dbReference>
<keyword evidence="2 6" id="KW-0808">Transferase</keyword>
<dbReference type="InterPro" id="IPR018484">
    <property type="entry name" value="FGGY_N"/>
</dbReference>
<dbReference type="InterPro" id="IPR018485">
    <property type="entry name" value="FGGY_C"/>
</dbReference>
<evidence type="ECO:0000256" key="3">
    <source>
        <dbReference type="ARBA" id="ARBA00022777"/>
    </source>
</evidence>
<dbReference type="EMBL" id="CP003190">
    <property type="protein sequence ID" value="AGL84597.1"/>
    <property type="molecule type" value="Genomic_DNA"/>
</dbReference>
<protein>
    <submittedName>
        <fullName evidence="6">Sugar kinase YgcE</fullName>
        <ecNumber evidence="6">2.7.1.-</ecNumber>
    </submittedName>
</protein>
<name>A0A2C9ELS5_PSEPH</name>
<accession>A0A2C9ELS5</accession>
<keyword evidence="3 6" id="KW-0418">Kinase</keyword>
<organism evidence="6 7">
    <name type="scientific">Pseudomonas protegens (strain DSM 19095 / LMG 27888 / CFBP 6595 / CHA0)</name>
    <dbReference type="NCBI Taxonomy" id="1124983"/>
    <lineage>
        <taxon>Bacteria</taxon>
        <taxon>Pseudomonadati</taxon>
        <taxon>Pseudomonadota</taxon>
        <taxon>Gammaproteobacteria</taxon>
        <taxon>Pseudomonadales</taxon>
        <taxon>Pseudomonadaceae</taxon>
        <taxon>Pseudomonas</taxon>
    </lineage>
</organism>
<dbReference type="GO" id="GO:0016301">
    <property type="term" value="F:kinase activity"/>
    <property type="evidence" value="ECO:0007669"/>
    <property type="project" value="UniProtKB-KW"/>
</dbReference>
<dbReference type="SUPFAM" id="SSF53067">
    <property type="entry name" value="Actin-like ATPase domain"/>
    <property type="match status" value="2"/>
</dbReference>
<dbReference type="PIRSF" id="PIRSF000538">
    <property type="entry name" value="GlpK"/>
    <property type="match status" value="1"/>
</dbReference>
<dbReference type="Gene3D" id="3.30.420.40">
    <property type="match status" value="2"/>
</dbReference>
<sequence>MLNQESPMDNHNNNKQDYLLAIDNGTQSVRALLFDLKGNLLGKGKVELEAYFSSRPGWAEQHPDYYWAKLGEACQLLWQQTGIDRSQIRGVSLTTQRGTLINVDAQGRALRPAILWLDQRQAEVEGKIKGPWGWLFKLIGAEATVDYFRAQAEANWVAQEQPEVWAATDKFLLLSGFLTHRLTGNFVDSVGCCVAYLPFDYKRLRWAAPSDWKWQALAVRQEQLPTLLKPGETLGRITAEASRHTGIPEGLPLIAAGADKACEVLGSGVQDSTTACLSYGTTATITTTRSRYLEVVPLIPPYPAAVPDHYNCEVMIFRGYWMVSWFKQQFGLREVQQAAEQGLEPEQLFDALVQAVPPGSMGLTLQPYWSPGIREPGMEAKGAMIGFGDVHTRAHIYRAILEGLAYALRQGMERIEKRSRLKISRLRVAGGGSQSDAAMQLTADIFGLSVERPHVYEASGLGAVIACAVGLGLYPDFATAISAMTRVGAVFEPQPQAQQMYQRLYSEVYLRMYRQLKPLYQSIREITGYPA</sequence>